<dbReference type="Proteomes" id="UP000236754">
    <property type="component" value="Unassembled WGS sequence"/>
</dbReference>
<accession>A0A1H5W2R1</accession>
<dbReference type="EMBL" id="FNVU01000002">
    <property type="protein sequence ID" value="SEF93598.1"/>
    <property type="molecule type" value="Genomic_DNA"/>
</dbReference>
<dbReference type="AlphaFoldDB" id="A0A1H5W2R1"/>
<protein>
    <submittedName>
        <fullName evidence="1">Uncharacterized protein</fullName>
    </submittedName>
</protein>
<sequence>MSPDGPGQTPNIPPRPQLPDLAAARELGPAATVEARWQQLLLVWQWHHMRHEILKPGTAYPGIVSLIEAAGAEPRLRQFYPFTSHFSLNFSSFTSYPWSVQAPSVDPLHDGRFRVRRPRSSEVIGFAHTADAAVSLVVGNLPAGLGPAVAHE</sequence>
<dbReference type="RefSeq" id="WP_107503975.1">
    <property type="nucleotide sequence ID" value="NZ_FNVU01000002.1"/>
</dbReference>
<keyword evidence="2" id="KW-1185">Reference proteome</keyword>
<dbReference type="OrthoDB" id="3378006at2"/>
<organism evidence="1 2">
    <name type="scientific">Actinacidiphila yanglinensis</name>
    <dbReference type="NCBI Taxonomy" id="310779"/>
    <lineage>
        <taxon>Bacteria</taxon>
        <taxon>Bacillati</taxon>
        <taxon>Actinomycetota</taxon>
        <taxon>Actinomycetes</taxon>
        <taxon>Kitasatosporales</taxon>
        <taxon>Streptomycetaceae</taxon>
        <taxon>Actinacidiphila</taxon>
    </lineage>
</organism>
<proteinExistence type="predicted"/>
<name>A0A1H5W2R1_9ACTN</name>
<evidence type="ECO:0000313" key="1">
    <source>
        <dbReference type="EMBL" id="SEF93598.1"/>
    </source>
</evidence>
<evidence type="ECO:0000313" key="2">
    <source>
        <dbReference type="Proteomes" id="UP000236754"/>
    </source>
</evidence>
<dbReference type="InterPro" id="IPR045682">
    <property type="entry name" value="DUF6193"/>
</dbReference>
<gene>
    <name evidence="1" type="ORF">SAMN05216223_102535</name>
</gene>
<dbReference type="Pfam" id="PF19692">
    <property type="entry name" value="DUF6193"/>
    <property type="match status" value="1"/>
</dbReference>
<reference evidence="1 2" key="1">
    <citation type="submission" date="2016-10" db="EMBL/GenBank/DDBJ databases">
        <authorList>
            <person name="de Groot N.N."/>
        </authorList>
    </citation>
    <scope>NUCLEOTIDE SEQUENCE [LARGE SCALE GENOMIC DNA]</scope>
    <source>
        <strain evidence="1 2">CGMCC 4.2023</strain>
    </source>
</reference>